<organism evidence="1 2">
    <name type="scientific">Smallanthus sonchifolius</name>
    <dbReference type="NCBI Taxonomy" id="185202"/>
    <lineage>
        <taxon>Eukaryota</taxon>
        <taxon>Viridiplantae</taxon>
        <taxon>Streptophyta</taxon>
        <taxon>Embryophyta</taxon>
        <taxon>Tracheophyta</taxon>
        <taxon>Spermatophyta</taxon>
        <taxon>Magnoliopsida</taxon>
        <taxon>eudicotyledons</taxon>
        <taxon>Gunneridae</taxon>
        <taxon>Pentapetalae</taxon>
        <taxon>asterids</taxon>
        <taxon>campanulids</taxon>
        <taxon>Asterales</taxon>
        <taxon>Asteraceae</taxon>
        <taxon>Asteroideae</taxon>
        <taxon>Heliantheae alliance</taxon>
        <taxon>Millerieae</taxon>
        <taxon>Smallanthus</taxon>
    </lineage>
</organism>
<dbReference type="Proteomes" id="UP001056120">
    <property type="component" value="Linkage Group LG12"/>
</dbReference>
<protein>
    <submittedName>
        <fullName evidence="1">Uncharacterized protein</fullName>
    </submittedName>
</protein>
<accession>A0ACB9HC41</accession>
<name>A0ACB9HC41_9ASTR</name>
<proteinExistence type="predicted"/>
<reference evidence="2" key="1">
    <citation type="journal article" date="2022" name="Mol. Ecol. Resour.">
        <title>The genomes of chicory, endive, great burdock and yacon provide insights into Asteraceae palaeo-polyploidization history and plant inulin production.</title>
        <authorList>
            <person name="Fan W."/>
            <person name="Wang S."/>
            <person name="Wang H."/>
            <person name="Wang A."/>
            <person name="Jiang F."/>
            <person name="Liu H."/>
            <person name="Zhao H."/>
            <person name="Xu D."/>
            <person name="Zhang Y."/>
        </authorList>
    </citation>
    <scope>NUCLEOTIDE SEQUENCE [LARGE SCALE GENOMIC DNA]</scope>
    <source>
        <strain evidence="2">cv. Yunnan</strain>
    </source>
</reference>
<reference evidence="1 2" key="2">
    <citation type="journal article" date="2022" name="Mol. Ecol. Resour.">
        <title>The genomes of chicory, endive, great burdock and yacon provide insights into Asteraceae paleo-polyploidization history and plant inulin production.</title>
        <authorList>
            <person name="Fan W."/>
            <person name="Wang S."/>
            <person name="Wang H."/>
            <person name="Wang A."/>
            <person name="Jiang F."/>
            <person name="Liu H."/>
            <person name="Zhao H."/>
            <person name="Xu D."/>
            <person name="Zhang Y."/>
        </authorList>
    </citation>
    <scope>NUCLEOTIDE SEQUENCE [LARGE SCALE GENOMIC DNA]</scope>
    <source>
        <strain evidence="2">cv. Yunnan</strain>
        <tissue evidence="1">Leaves</tissue>
    </source>
</reference>
<sequence>MGSREDPPREARRPSTGDHNQQDLEEEWEPTPFNFIFPPSVLISSDPPAPKPSLDLNLCASGGSLPPASSSAPQMEIGNSELEAKIAPLGHNSDLDVENEVLETVNVCVGLGLSGIHGYQP</sequence>
<dbReference type="EMBL" id="CM042029">
    <property type="protein sequence ID" value="KAI3793433.1"/>
    <property type="molecule type" value="Genomic_DNA"/>
</dbReference>
<evidence type="ECO:0000313" key="1">
    <source>
        <dbReference type="EMBL" id="KAI3793433.1"/>
    </source>
</evidence>
<evidence type="ECO:0000313" key="2">
    <source>
        <dbReference type="Proteomes" id="UP001056120"/>
    </source>
</evidence>
<keyword evidence="2" id="KW-1185">Reference proteome</keyword>
<comment type="caution">
    <text evidence="1">The sequence shown here is derived from an EMBL/GenBank/DDBJ whole genome shotgun (WGS) entry which is preliminary data.</text>
</comment>
<gene>
    <name evidence="1" type="ORF">L1987_36052</name>
</gene>